<reference evidence="1 2" key="1">
    <citation type="submission" date="2021-04" db="EMBL/GenBank/DDBJ databases">
        <authorList>
            <person name="Vanwijnsberghe S."/>
        </authorList>
    </citation>
    <scope>NUCLEOTIDE SEQUENCE [LARGE SCALE GENOMIC DNA]</scope>
    <source>
        <strain evidence="1 2">LMG 32171</strain>
    </source>
</reference>
<evidence type="ECO:0000313" key="2">
    <source>
        <dbReference type="Proteomes" id="UP000789752"/>
    </source>
</evidence>
<name>A0ABN7QU89_9BURK</name>
<dbReference type="EMBL" id="CAJQYY010000053">
    <property type="protein sequence ID" value="CAG4926160.1"/>
    <property type="molecule type" value="Genomic_DNA"/>
</dbReference>
<proteinExistence type="predicted"/>
<accession>A0ABN7QU89</accession>
<gene>
    <name evidence="1" type="ORF">R54767_05264</name>
</gene>
<keyword evidence="2" id="KW-1185">Reference proteome</keyword>
<evidence type="ECO:0000313" key="1">
    <source>
        <dbReference type="EMBL" id="CAG4926160.1"/>
    </source>
</evidence>
<dbReference type="Proteomes" id="UP000789752">
    <property type="component" value="Unassembled WGS sequence"/>
</dbReference>
<comment type="caution">
    <text evidence="1">The sequence shown here is derived from an EMBL/GenBank/DDBJ whole genome shotgun (WGS) entry which is preliminary data.</text>
</comment>
<sequence>MPAALVGRARVRFTLRRRVLYMSQSGSPTAVESYLHVWVPMPALWFDDFDQAHVTEVVFLADVATERRHLTLPDKPGLKNSAWHLRMPGAKGVGRSVAVVTCRLRRPDRRTG</sequence>
<organism evidence="1 2">
    <name type="scientific">Paraburkholderia gardini</name>
    <dbReference type="NCBI Taxonomy" id="2823469"/>
    <lineage>
        <taxon>Bacteria</taxon>
        <taxon>Pseudomonadati</taxon>
        <taxon>Pseudomonadota</taxon>
        <taxon>Betaproteobacteria</taxon>
        <taxon>Burkholderiales</taxon>
        <taxon>Burkholderiaceae</taxon>
        <taxon>Paraburkholderia</taxon>
    </lineage>
</organism>
<protein>
    <submittedName>
        <fullName evidence="1">Uncharacterized protein</fullName>
    </submittedName>
</protein>